<organism evidence="2 3">
    <name type="scientific">Candidatus Xenolissoclinum pacificiensis L6</name>
    <dbReference type="NCBI Taxonomy" id="1401685"/>
    <lineage>
        <taxon>Bacteria</taxon>
        <taxon>Pseudomonadati</taxon>
        <taxon>Pseudomonadota</taxon>
        <taxon>Alphaproteobacteria</taxon>
        <taxon>Rickettsiales</taxon>
        <taxon>Anaplasmataceae</taxon>
        <taxon>Candidatus Xenolissoclinum</taxon>
    </lineage>
</organism>
<dbReference type="AlphaFoldDB" id="W2UY76"/>
<keyword evidence="3" id="KW-1185">Reference proteome</keyword>
<keyword evidence="1" id="KW-0472">Membrane</keyword>
<feature type="transmembrane region" description="Helical" evidence="1">
    <location>
        <begin position="41"/>
        <end position="59"/>
    </location>
</feature>
<sequence>MNGGLYSLNARYKEVIVYVLDKTIAGLTSNYVDSQSGDKEVGVLLHVTSLLLVLWWGVAM</sequence>
<reference evidence="2 3" key="1">
    <citation type="journal article" date="2013" name="PLoS ONE">
        <title>Bacterial endosymbiosis in a chordate host: long-term co-evolution and conservation of secondary metabolism.</title>
        <authorList>
            <person name="Kwan J.C."/>
            <person name="Schmidt E.W."/>
        </authorList>
    </citation>
    <scope>NUCLEOTIDE SEQUENCE [LARGE SCALE GENOMIC DNA]</scope>
    <source>
        <strain evidence="3">L6</strain>
    </source>
</reference>
<comment type="caution">
    <text evidence="2">The sequence shown here is derived from an EMBL/GenBank/DDBJ whole genome shotgun (WGS) entry which is preliminary data.</text>
</comment>
<keyword evidence="1" id="KW-0812">Transmembrane</keyword>
<evidence type="ECO:0000313" key="3">
    <source>
        <dbReference type="Proteomes" id="UP000018951"/>
    </source>
</evidence>
<gene>
    <name evidence="2" type="ORF">P857_151</name>
</gene>
<dbReference type="Proteomes" id="UP000018951">
    <property type="component" value="Unassembled WGS sequence"/>
</dbReference>
<evidence type="ECO:0000256" key="1">
    <source>
        <dbReference type="SAM" id="Phobius"/>
    </source>
</evidence>
<protein>
    <submittedName>
        <fullName evidence="2">Uncharacterized protein</fullName>
    </submittedName>
</protein>
<evidence type="ECO:0000313" key="2">
    <source>
        <dbReference type="EMBL" id="ETO91076.1"/>
    </source>
</evidence>
<name>W2UY76_9RICK</name>
<dbReference type="EMBL" id="AXCJ01000009">
    <property type="protein sequence ID" value="ETO91076.1"/>
    <property type="molecule type" value="Genomic_DNA"/>
</dbReference>
<keyword evidence="1" id="KW-1133">Transmembrane helix</keyword>
<accession>W2UY76</accession>
<proteinExistence type="predicted"/>